<evidence type="ECO:0000259" key="5">
    <source>
        <dbReference type="PROSITE" id="PS50893"/>
    </source>
</evidence>
<dbReference type="NCBIfam" id="NF007739">
    <property type="entry name" value="PRK10419.1"/>
    <property type="match status" value="3"/>
</dbReference>
<dbReference type="GO" id="GO:0005524">
    <property type="term" value="F:ATP binding"/>
    <property type="evidence" value="ECO:0007669"/>
    <property type="project" value="UniProtKB-KW"/>
</dbReference>
<evidence type="ECO:0000313" key="7">
    <source>
        <dbReference type="Proteomes" id="UP000515570"/>
    </source>
</evidence>
<protein>
    <submittedName>
        <fullName evidence="6">ABC transporter ATP-binding protein</fullName>
    </submittedName>
</protein>
<keyword evidence="3" id="KW-0547">Nucleotide-binding</keyword>
<evidence type="ECO:0000256" key="4">
    <source>
        <dbReference type="ARBA" id="ARBA00022840"/>
    </source>
</evidence>
<dbReference type="Proteomes" id="UP000515570">
    <property type="component" value="Chromosome"/>
</dbReference>
<reference evidence="6 7" key="1">
    <citation type="submission" date="2020-07" db="EMBL/GenBank/DDBJ databases">
        <title>non toxigenic Corynebacterium sp. nov from a clinical source.</title>
        <authorList>
            <person name="Bernier A.-M."/>
            <person name="Bernard K."/>
        </authorList>
    </citation>
    <scope>NUCLEOTIDE SEQUENCE [LARGE SCALE GENOMIC DNA]</scope>
    <source>
        <strain evidence="7">NML 93-0612</strain>
    </source>
</reference>
<comment type="similarity">
    <text evidence="1">Belongs to the ABC transporter superfamily.</text>
</comment>
<dbReference type="InterPro" id="IPR017871">
    <property type="entry name" value="ABC_transporter-like_CS"/>
</dbReference>
<dbReference type="Pfam" id="PF08352">
    <property type="entry name" value="oligo_HPY"/>
    <property type="match status" value="1"/>
</dbReference>
<dbReference type="GO" id="GO:0055085">
    <property type="term" value="P:transmembrane transport"/>
    <property type="evidence" value="ECO:0007669"/>
    <property type="project" value="UniProtKB-ARBA"/>
</dbReference>
<evidence type="ECO:0000256" key="1">
    <source>
        <dbReference type="ARBA" id="ARBA00005417"/>
    </source>
</evidence>
<evidence type="ECO:0000313" key="6">
    <source>
        <dbReference type="EMBL" id="QMV84897.1"/>
    </source>
</evidence>
<evidence type="ECO:0000256" key="2">
    <source>
        <dbReference type="ARBA" id="ARBA00022448"/>
    </source>
</evidence>
<dbReference type="FunFam" id="3.40.50.300:FF:000016">
    <property type="entry name" value="Oligopeptide ABC transporter ATP-binding component"/>
    <property type="match status" value="1"/>
</dbReference>
<keyword evidence="7" id="KW-1185">Reference proteome</keyword>
<dbReference type="PANTHER" id="PTHR43776:SF8">
    <property type="entry name" value="ABC TRANSPORTER, ATP-BINDING PROTEIN"/>
    <property type="match status" value="1"/>
</dbReference>
<dbReference type="InterPro" id="IPR003593">
    <property type="entry name" value="AAA+_ATPase"/>
</dbReference>
<dbReference type="PROSITE" id="PS00211">
    <property type="entry name" value="ABC_TRANSPORTER_1"/>
    <property type="match status" value="2"/>
</dbReference>
<proteinExistence type="inferred from homology"/>
<dbReference type="EMBL" id="CP059833">
    <property type="protein sequence ID" value="QMV84897.1"/>
    <property type="molecule type" value="Genomic_DNA"/>
</dbReference>
<accession>A0A7G5FE56</accession>
<keyword evidence="2" id="KW-0813">Transport</keyword>
<dbReference type="CDD" id="cd03257">
    <property type="entry name" value="ABC_NikE_OppD_transporters"/>
    <property type="match status" value="2"/>
</dbReference>
<dbReference type="GO" id="GO:0016887">
    <property type="term" value="F:ATP hydrolysis activity"/>
    <property type="evidence" value="ECO:0007669"/>
    <property type="project" value="InterPro"/>
</dbReference>
<gene>
    <name evidence="6" type="ORF">HW450_11235</name>
</gene>
<organism evidence="6 7">
    <name type="scientific">Corynebacterium hindlerae</name>
    <dbReference type="NCBI Taxonomy" id="699041"/>
    <lineage>
        <taxon>Bacteria</taxon>
        <taxon>Bacillati</taxon>
        <taxon>Actinomycetota</taxon>
        <taxon>Actinomycetes</taxon>
        <taxon>Mycobacteriales</taxon>
        <taxon>Corynebacteriaceae</taxon>
        <taxon>Corynebacterium</taxon>
    </lineage>
</organism>
<evidence type="ECO:0000256" key="3">
    <source>
        <dbReference type="ARBA" id="ARBA00022741"/>
    </source>
</evidence>
<dbReference type="InterPro" id="IPR027417">
    <property type="entry name" value="P-loop_NTPase"/>
</dbReference>
<dbReference type="InterPro" id="IPR013563">
    <property type="entry name" value="Oligopep_ABC_C"/>
</dbReference>
<dbReference type="Pfam" id="PF00005">
    <property type="entry name" value="ABC_tran"/>
    <property type="match status" value="2"/>
</dbReference>
<dbReference type="NCBIfam" id="NF008453">
    <property type="entry name" value="PRK11308.1"/>
    <property type="match status" value="2"/>
</dbReference>
<dbReference type="PANTHER" id="PTHR43776">
    <property type="entry name" value="TRANSPORT ATP-BINDING PROTEIN"/>
    <property type="match status" value="1"/>
</dbReference>
<dbReference type="InterPro" id="IPR003439">
    <property type="entry name" value="ABC_transporter-like_ATP-bd"/>
</dbReference>
<feature type="domain" description="ABC transporter" evidence="5">
    <location>
        <begin position="290"/>
        <end position="518"/>
    </location>
</feature>
<dbReference type="Gene3D" id="3.40.50.300">
    <property type="entry name" value="P-loop containing nucleotide triphosphate hydrolases"/>
    <property type="match status" value="2"/>
</dbReference>
<dbReference type="RefSeq" id="WP_182385704.1">
    <property type="nucleotide sequence ID" value="NZ_CP059833.1"/>
</dbReference>
<dbReference type="SUPFAM" id="SSF52540">
    <property type="entry name" value="P-loop containing nucleoside triphosphate hydrolases"/>
    <property type="match status" value="2"/>
</dbReference>
<feature type="domain" description="ABC transporter" evidence="5">
    <location>
        <begin position="2"/>
        <end position="246"/>
    </location>
</feature>
<name>A0A7G5FE56_9CORY</name>
<dbReference type="GO" id="GO:0015833">
    <property type="term" value="P:peptide transport"/>
    <property type="evidence" value="ECO:0007669"/>
    <property type="project" value="InterPro"/>
</dbReference>
<dbReference type="InterPro" id="IPR050319">
    <property type="entry name" value="ABC_transp_ATP-bind"/>
</dbReference>
<dbReference type="AlphaFoldDB" id="A0A7G5FE56"/>
<dbReference type="SMART" id="SM00382">
    <property type="entry name" value="AAA"/>
    <property type="match status" value="2"/>
</dbReference>
<sequence length="524" mass="56388">MISISDLRVGTREGDELVHGVSLTIAPGERVGLIGESGSGKSLTALSIMGLLDPDLSAAGSISFEGQELLQLREPELAGLRGEEISMIFQEPMTALNPLMPVGAQIAEVMVVHGTASKSQAKERTRALLDDVGLEPGMASRYPHQMSGGQRQRVLIAMALANKPKLLLCDEPTTALDVTVQRHILELIATLAEKHDTALLFITHDLGLVSSLCERVVVMKSGSIVEDGPVAEVLNTPSHEYTRGLLAASDLEARDAEGHLYTVHTASAGSYRKGQALAMPIRPEIGDVVVSANKLGKVYQRRWFLKRTETTAVRDVSFELRRGQRLGIVGGSGSGKSTLLRMISGLDIPTTGTVAVTGSTQMVFQDPFASLDPRMTIAACVAEPLRGMSGPERQARVREVLEEVGIPLSALGRYPHEFSGGQRQRISIARALTVKPDIILADEPVSALDVSVRAMVLNVLEDLVSAHNMSMIFVSHDLSVVRQICTDVLVMHHGEVVERGAVADVYATPRSDYTRELLAAVPRV</sequence>
<keyword evidence="4 6" id="KW-0067">ATP-binding</keyword>
<dbReference type="PROSITE" id="PS50893">
    <property type="entry name" value="ABC_TRANSPORTER_2"/>
    <property type="match status" value="2"/>
</dbReference>